<dbReference type="InterPro" id="IPR027417">
    <property type="entry name" value="P-loop_NTPase"/>
</dbReference>
<keyword evidence="5" id="KW-0812">Transmembrane</keyword>
<dbReference type="Gene3D" id="3.40.50.300">
    <property type="entry name" value="P-loop containing nucleotide triphosphate hydrolases"/>
    <property type="match status" value="1"/>
</dbReference>
<proteinExistence type="inferred from homology"/>
<dbReference type="InterPro" id="IPR003578">
    <property type="entry name" value="Small_GTPase_Rho"/>
</dbReference>
<keyword evidence="7" id="KW-1185">Reference proteome</keyword>
<evidence type="ECO:0000256" key="2">
    <source>
        <dbReference type="ARBA" id="ARBA00022741"/>
    </source>
</evidence>
<keyword evidence="4" id="KW-0449">Lipoprotein</keyword>
<feature type="transmembrane region" description="Helical" evidence="5">
    <location>
        <begin position="66"/>
        <end position="93"/>
    </location>
</feature>
<name>A0ABQ8GZS9_9ROSI</name>
<dbReference type="PANTHER" id="PTHR24072">
    <property type="entry name" value="RHO FAMILY GTPASE"/>
    <property type="match status" value="1"/>
</dbReference>
<sequence length="130" mass="15201">MDAGGKKLKLAIWDTDAALIILLRAWKYDEYSKVYQVCDCWGWSSWEDLHAHFLHQQYLSHVIMMLYLSLFFSGFRIICQLCLTISVPMWWVVDGSTVNVGLWDTAGQEDYNRLRPLSYRGADIFLIMLI</sequence>
<keyword evidence="2" id="KW-0547">Nucleotide-binding</keyword>
<evidence type="ECO:0000256" key="5">
    <source>
        <dbReference type="SAM" id="Phobius"/>
    </source>
</evidence>
<reference evidence="6 7" key="1">
    <citation type="submission" date="2021-02" db="EMBL/GenBank/DDBJ databases">
        <title>Plant Genome Project.</title>
        <authorList>
            <person name="Zhang R.-G."/>
        </authorList>
    </citation>
    <scope>NUCLEOTIDE SEQUENCE [LARGE SCALE GENOMIC DNA]</scope>
    <source>
        <tissue evidence="6">Leaves</tissue>
    </source>
</reference>
<dbReference type="SUPFAM" id="SSF52540">
    <property type="entry name" value="P-loop containing nucleoside triphosphate hydrolases"/>
    <property type="match status" value="1"/>
</dbReference>
<comment type="caution">
    <text evidence="6">The sequence shown here is derived from an EMBL/GenBank/DDBJ whole genome shotgun (WGS) entry which is preliminary data.</text>
</comment>
<dbReference type="EMBL" id="JAFEMO010000104">
    <property type="protein sequence ID" value="KAH7526423.1"/>
    <property type="molecule type" value="Genomic_DNA"/>
</dbReference>
<organism evidence="6 7">
    <name type="scientific">Xanthoceras sorbifolium</name>
    <dbReference type="NCBI Taxonomy" id="99658"/>
    <lineage>
        <taxon>Eukaryota</taxon>
        <taxon>Viridiplantae</taxon>
        <taxon>Streptophyta</taxon>
        <taxon>Embryophyta</taxon>
        <taxon>Tracheophyta</taxon>
        <taxon>Spermatophyta</taxon>
        <taxon>Magnoliopsida</taxon>
        <taxon>eudicotyledons</taxon>
        <taxon>Gunneridae</taxon>
        <taxon>Pentapetalae</taxon>
        <taxon>rosids</taxon>
        <taxon>malvids</taxon>
        <taxon>Sapindales</taxon>
        <taxon>Sapindaceae</taxon>
        <taxon>Xanthoceroideae</taxon>
        <taxon>Xanthoceras</taxon>
    </lineage>
</organism>
<evidence type="ECO:0000256" key="3">
    <source>
        <dbReference type="ARBA" id="ARBA00023134"/>
    </source>
</evidence>
<keyword evidence="5" id="KW-1133">Transmembrane helix</keyword>
<evidence type="ECO:0000313" key="7">
    <source>
        <dbReference type="Proteomes" id="UP000827721"/>
    </source>
</evidence>
<dbReference type="Pfam" id="PF00071">
    <property type="entry name" value="Ras"/>
    <property type="match status" value="1"/>
</dbReference>
<evidence type="ECO:0000313" key="6">
    <source>
        <dbReference type="EMBL" id="KAH7526423.1"/>
    </source>
</evidence>
<keyword evidence="5" id="KW-0472">Membrane</keyword>
<dbReference type="InterPro" id="IPR001806">
    <property type="entry name" value="Small_GTPase"/>
</dbReference>
<dbReference type="Proteomes" id="UP000827721">
    <property type="component" value="Unassembled WGS sequence"/>
</dbReference>
<accession>A0ABQ8GZS9</accession>
<gene>
    <name evidence="6" type="ORF">JRO89_XSUnG0056900</name>
</gene>
<comment type="similarity">
    <text evidence="1">Belongs to the small GTPase superfamily. Rho family.</text>
</comment>
<protein>
    <submittedName>
        <fullName evidence="6">Uncharacterized protein</fullName>
    </submittedName>
</protein>
<evidence type="ECO:0000256" key="1">
    <source>
        <dbReference type="ARBA" id="ARBA00010142"/>
    </source>
</evidence>
<keyword evidence="3" id="KW-0342">GTP-binding</keyword>
<evidence type="ECO:0000256" key="4">
    <source>
        <dbReference type="ARBA" id="ARBA00023288"/>
    </source>
</evidence>